<gene>
    <name evidence="10" type="ORF">PAT3040_01830</name>
</gene>
<dbReference type="PANTHER" id="PTHR18919">
    <property type="entry name" value="ACETYL-COA C-ACYLTRANSFERASE"/>
    <property type="match status" value="1"/>
</dbReference>
<evidence type="ECO:0000256" key="6">
    <source>
        <dbReference type="PIRSR" id="PIRSR000429-1"/>
    </source>
</evidence>
<comment type="caution">
    <text evidence="10">The sequence shown here is derived from an EMBL/GenBank/DDBJ whole genome shotgun (WGS) entry which is preliminary data.</text>
</comment>
<evidence type="ECO:0000256" key="1">
    <source>
        <dbReference type="ARBA" id="ARBA00010982"/>
    </source>
</evidence>
<dbReference type="PROSITE" id="PS00099">
    <property type="entry name" value="THIOLASE_3"/>
    <property type="match status" value="1"/>
</dbReference>
<reference evidence="10 11" key="1">
    <citation type="submission" date="2017-08" db="EMBL/GenBank/DDBJ databases">
        <title>Substantial Increase in Enzyme Production by Combined Drug-Resistance Mutations in Paenibacillus agaridevorans.</title>
        <authorList>
            <person name="Tanaka Y."/>
            <person name="Funane K."/>
            <person name="Hosaka T."/>
            <person name="Shiwa Y."/>
            <person name="Fujita N."/>
            <person name="Miyazaki T."/>
            <person name="Yoshikawa H."/>
            <person name="Murakami K."/>
            <person name="Kasahara K."/>
            <person name="Inaoka T."/>
            <person name="Hiraga Y."/>
            <person name="Ochi K."/>
        </authorList>
    </citation>
    <scope>NUCLEOTIDE SEQUENCE [LARGE SCALE GENOMIC DNA]</scope>
    <source>
        <strain evidence="10 11">T-3040</strain>
    </source>
</reference>
<dbReference type="FunFam" id="3.40.47.10:FF:000010">
    <property type="entry name" value="Acetyl-CoA acetyltransferase (Thiolase)"/>
    <property type="match status" value="1"/>
</dbReference>
<dbReference type="PROSITE" id="PS00737">
    <property type="entry name" value="THIOLASE_2"/>
    <property type="match status" value="1"/>
</dbReference>
<feature type="domain" description="Thiolase N-terminal" evidence="8">
    <location>
        <begin position="1"/>
        <end position="210"/>
    </location>
</feature>
<dbReference type="GO" id="GO:0003985">
    <property type="term" value="F:acetyl-CoA C-acetyltransferase activity"/>
    <property type="evidence" value="ECO:0007669"/>
    <property type="project" value="UniProtKB-EC"/>
</dbReference>
<dbReference type="InterPro" id="IPR020613">
    <property type="entry name" value="Thiolase_CS"/>
</dbReference>
<dbReference type="PANTHER" id="PTHR18919:SF107">
    <property type="entry name" value="ACETYL-COA ACETYLTRANSFERASE, CYTOSOLIC"/>
    <property type="match status" value="1"/>
</dbReference>
<dbReference type="Pfam" id="PF02803">
    <property type="entry name" value="Thiolase_C"/>
    <property type="match status" value="1"/>
</dbReference>
<dbReference type="InterPro" id="IPR020610">
    <property type="entry name" value="Thiolase_AS"/>
</dbReference>
<evidence type="ECO:0000256" key="2">
    <source>
        <dbReference type="ARBA" id="ARBA00012705"/>
    </source>
</evidence>
<evidence type="ECO:0000313" key="10">
    <source>
        <dbReference type="EMBL" id="GBG07282.1"/>
    </source>
</evidence>
<organism evidence="10 11">
    <name type="scientific">Paenibacillus agaridevorans</name>
    <dbReference type="NCBI Taxonomy" id="171404"/>
    <lineage>
        <taxon>Bacteria</taxon>
        <taxon>Bacillati</taxon>
        <taxon>Bacillota</taxon>
        <taxon>Bacilli</taxon>
        <taxon>Bacillales</taxon>
        <taxon>Paenibacillaceae</taxon>
        <taxon>Paenibacillus</taxon>
    </lineage>
</organism>
<dbReference type="PROSITE" id="PS00098">
    <property type="entry name" value="THIOLASE_1"/>
    <property type="match status" value="1"/>
</dbReference>
<comment type="similarity">
    <text evidence="1 7">Belongs to the thiolase-like superfamily. Thiolase family.</text>
</comment>
<evidence type="ECO:0000259" key="8">
    <source>
        <dbReference type="Pfam" id="PF00108"/>
    </source>
</evidence>
<accession>A0A2R5EKX6</accession>
<dbReference type="EC" id="2.3.1.9" evidence="2"/>
<dbReference type="InterPro" id="IPR020616">
    <property type="entry name" value="Thiolase_N"/>
</dbReference>
<dbReference type="Pfam" id="PF00108">
    <property type="entry name" value="Thiolase_N"/>
    <property type="match status" value="1"/>
</dbReference>
<keyword evidence="3 7" id="KW-0808">Transferase</keyword>
<dbReference type="NCBIfam" id="TIGR01930">
    <property type="entry name" value="AcCoA-C-Actrans"/>
    <property type="match status" value="1"/>
</dbReference>
<dbReference type="InterPro" id="IPR020617">
    <property type="entry name" value="Thiolase_C"/>
</dbReference>
<keyword evidence="11" id="KW-1185">Reference proteome</keyword>
<name>A0A2R5EKX6_9BACL</name>
<dbReference type="Gene3D" id="3.40.47.10">
    <property type="match status" value="2"/>
</dbReference>
<keyword evidence="4 7" id="KW-0012">Acyltransferase</keyword>
<feature type="active site" description="Acyl-thioester intermediate" evidence="6">
    <location>
        <position position="36"/>
    </location>
</feature>
<evidence type="ECO:0000256" key="5">
    <source>
        <dbReference type="ARBA" id="ARBA00030755"/>
    </source>
</evidence>
<feature type="domain" description="Thiolase C-terminal" evidence="9">
    <location>
        <begin position="218"/>
        <end position="340"/>
    </location>
</feature>
<evidence type="ECO:0000256" key="7">
    <source>
        <dbReference type="RuleBase" id="RU003557"/>
    </source>
</evidence>
<dbReference type="SUPFAM" id="SSF53901">
    <property type="entry name" value="Thiolase-like"/>
    <property type="match status" value="2"/>
</dbReference>
<evidence type="ECO:0000256" key="3">
    <source>
        <dbReference type="ARBA" id="ARBA00022679"/>
    </source>
</evidence>
<evidence type="ECO:0000259" key="9">
    <source>
        <dbReference type="Pfam" id="PF02803"/>
    </source>
</evidence>
<dbReference type="Proteomes" id="UP000245202">
    <property type="component" value="Unassembled WGS sequence"/>
</dbReference>
<dbReference type="InterPro" id="IPR002155">
    <property type="entry name" value="Thiolase"/>
</dbReference>
<evidence type="ECO:0000313" key="11">
    <source>
        <dbReference type="Proteomes" id="UP000245202"/>
    </source>
</evidence>
<protein>
    <recommendedName>
        <fullName evidence="2">acetyl-CoA C-acetyltransferase</fullName>
        <ecNumber evidence="2">2.3.1.9</ecNumber>
    </recommendedName>
    <alternativeName>
        <fullName evidence="5">Acetoacetyl-CoA thiolase</fullName>
    </alternativeName>
</protein>
<dbReference type="AlphaFoldDB" id="A0A2R5EKX6"/>
<dbReference type="InterPro" id="IPR016039">
    <property type="entry name" value="Thiolase-like"/>
</dbReference>
<evidence type="ECO:0000256" key="4">
    <source>
        <dbReference type="ARBA" id="ARBA00023315"/>
    </source>
</evidence>
<feature type="active site" description="Proton acceptor" evidence="6">
    <location>
        <position position="327"/>
    </location>
</feature>
<feature type="active site" description="Proton acceptor" evidence="6">
    <location>
        <position position="297"/>
    </location>
</feature>
<dbReference type="InterPro" id="IPR020615">
    <property type="entry name" value="Thiolase_acyl_enz_int_AS"/>
</dbReference>
<dbReference type="EMBL" id="BDQX01000085">
    <property type="protein sequence ID" value="GBG07282.1"/>
    <property type="molecule type" value="Genomic_DNA"/>
</dbReference>
<proteinExistence type="inferred from homology"/>
<dbReference type="CDD" id="cd00751">
    <property type="entry name" value="thiolase"/>
    <property type="match status" value="1"/>
</dbReference>
<dbReference type="PIRSF" id="PIRSF000429">
    <property type="entry name" value="Ac-CoA_Ac_transf"/>
    <property type="match status" value="1"/>
</dbReference>
<sequence length="345" mass="36041">MGNVLQAGLGQNPARQAALKAGLPVSVPATTVNQVCGSGLMAVQLAYRSIRSGEGGILLAGGMENMSRSPHLLQNSRSGLPMGDRMIKDSMIVDGLWCAQNDVHMGITAENICEAYSLEREELDRYAHRSQMKAASAVAAGRFREEIIPIEIPQSRGPALIANHDEYIRSDTTMDALSKLRPAFAKGGKVTAGNASGINDGAAALVLASRREAEAHNLTPLATIRSCAVVGVDPAFMGLGPIPAAEMALAKAGLSMSDINVIEANEAFASQALVFAKHFGLDDSRLNVGGGAIALGHPIGASGARIVVTLLHEMARREARYGMAALCVGGGQGIAIILERGVEQR</sequence>